<reference evidence="2" key="1">
    <citation type="submission" date="2021-12" db="EMBL/GenBank/DDBJ databases">
        <authorList>
            <person name="Martin H S."/>
        </authorList>
    </citation>
    <scope>NUCLEOTIDE SEQUENCE</scope>
</reference>
<dbReference type="AlphaFoldDB" id="A0A8J9Y5E2"/>
<proteinExistence type="predicted"/>
<accession>A0A8J9Y5E2</accession>
<feature type="region of interest" description="Disordered" evidence="1">
    <location>
        <begin position="217"/>
        <end position="241"/>
    </location>
</feature>
<dbReference type="Proteomes" id="UP000838878">
    <property type="component" value="Chromosome 1"/>
</dbReference>
<feature type="compositionally biased region" description="Polar residues" evidence="1">
    <location>
        <begin position="373"/>
        <end position="382"/>
    </location>
</feature>
<feature type="non-terminal residue" evidence="2">
    <location>
        <position position="1057"/>
    </location>
</feature>
<feature type="compositionally biased region" description="Basic and acidic residues" evidence="1">
    <location>
        <begin position="471"/>
        <end position="482"/>
    </location>
</feature>
<feature type="region of interest" description="Disordered" evidence="1">
    <location>
        <begin position="1"/>
        <end position="31"/>
    </location>
</feature>
<name>A0A8J9Y5E2_9NEOP</name>
<protein>
    <submittedName>
        <fullName evidence="2">Uncharacterized protein</fullName>
    </submittedName>
</protein>
<sequence length="1057" mass="120721">MPPKKVPRISGEPKTLRSRTKKRSLDDKNNPKLKVTIPLQNVPDSVKIPARDVMPMLGKNDIKIMLANEVVRRQFPKKRLLVEEPTETTNTKKVKINKTVAKKKPVLNRKRLLRKDKVSNEILGESLQGKNKRRAVAKKNTIIIESVQCNGSPDPLLAKTEEIPQESDKEESKNPIPVKGKRTLKKTLSVTGANKSVKENSQVITLNTISKRKLPLNRKSAVGPGPKTRKKAADVTTEKGVVPEEPKVDTKVGTEKDSLNTRRCSIVSSEFSWTKDISSSSTSTCVTVSSKDFFRIDNKIPVIKLTNIDRHMKSDDNSICVSVIGDTENNAKSDLENNAEKHVVDDGVHETAFPLNMSSSSSESSSDEEEEPQNNQNTSKVTSTLEKLASKLKNFDLEIINWIGYTDKNANSDITKFQDKLFSENFLYEERDVILRCQSITKILSDHRPDIDESEKENCERQHETNVNLDHYIKNKSDKSTDTEENLSDQERKPDQLEDKSVHNNTYNNDEDDALSLYAESITDMESPRNWCQKPREHNTEEYVPLPVKDVFKKPETITYKPTKIKRPLLKDPENVNEVTVCEKSNADSTSMYRENNDSTSEENIVIYEDRNGDGEKTKSNLTHSDSILTCLYENRSEVEKSKSLTSKDSILMSTYEDRNDVEKRANSIHNDSIIMGSSLKPILGVHSFVFKGVCFFNLASSCKNIVCKFPHKYFDNEEIKNRLKKINDQEFQEEFILLRSSSALRRLYGMCFIEECVRRKLTKVLVEMTLEFITRANSISNQDNLLAIEVIETTLLYLNNIDLSICEDLLKYKVKSNVLLCDAFINTIAKSQNFSRFKTVFINLTDFIYNIGRTFDCDVASNVLERVCILPFDENLARALLKLIKNTDVTILSNSMMSSFERQLSFSNKELYEEFLIFKVENFTDLRVANCYNSPLNESERISNNSGLSDNDIRYSPDTTNLDSLNKIPIEPKFTRTIDLNKLKLFNDVSNSSSADSDAKFSTRNNIKMWPSNNKRQLLRNPNMRPPLRPAYKRRSDQQFHGSPSKYPRRNGPTFF</sequence>
<evidence type="ECO:0000313" key="3">
    <source>
        <dbReference type="Proteomes" id="UP000838878"/>
    </source>
</evidence>
<evidence type="ECO:0000256" key="1">
    <source>
        <dbReference type="SAM" id="MobiDB-lite"/>
    </source>
</evidence>
<feature type="region of interest" description="Disordered" evidence="1">
    <location>
        <begin position="1013"/>
        <end position="1057"/>
    </location>
</feature>
<dbReference type="EMBL" id="OV170221">
    <property type="protein sequence ID" value="CAH0713970.1"/>
    <property type="molecule type" value="Genomic_DNA"/>
</dbReference>
<feature type="region of interest" description="Disordered" evidence="1">
    <location>
        <begin position="451"/>
        <end position="513"/>
    </location>
</feature>
<feature type="compositionally biased region" description="Basic and acidic residues" evidence="1">
    <location>
        <begin position="231"/>
        <end position="241"/>
    </location>
</feature>
<gene>
    <name evidence="2" type="ORF">BINO364_LOCUS1066</name>
</gene>
<keyword evidence="3" id="KW-1185">Reference proteome</keyword>
<feature type="compositionally biased region" description="Basic and acidic residues" evidence="1">
    <location>
        <begin position="159"/>
        <end position="173"/>
    </location>
</feature>
<evidence type="ECO:0000313" key="2">
    <source>
        <dbReference type="EMBL" id="CAH0713970.1"/>
    </source>
</evidence>
<feature type="region of interest" description="Disordered" evidence="1">
    <location>
        <begin position="354"/>
        <end position="382"/>
    </location>
</feature>
<feature type="compositionally biased region" description="Basic and acidic residues" evidence="1">
    <location>
        <begin position="451"/>
        <end position="464"/>
    </location>
</feature>
<feature type="region of interest" description="Disordered" evidence="1">
    <location>
        <begin position="154"/>
        <end position="183"/>
    </location>
</feature>
<dbReference type="OrthoDB" id="7492290at2759"/>
<feature type="compositionally biased region" description="Basic and acidic residues" evidence="1">
    <location>
        <begin position="489"/>
        <end position="502"/>
    </location>
</feature>
<organism evidence="2 3">
    <name type="scientific">Brenthis ino</name>
    <name type="common">lesser marbled fritillary</name>
    <dbReference type="NCBI Taxonomy" id="405034"/>
    <lineage>
        <taxon>Eukaryota</taxon>
        <taxon>Metazoa</taxon>
        <taxon>Ecdysozoa</taxon>
        <taxon>Arthropoda</taxon>
        <taxon>Hexapoda</taxon>
        <taxon>Insecta</taxon>
        <taxon>Pterygota</taxon>
        <taxon>Neoptera</taxon>
        <taxon>Endopterygota</taxon>
        <taxon>Lepidoptera</taxon>
        <taxon>Glossata</taxon>
        <taxon>Ditrysia</taxon>
        <taxon>Papilionoidea</taxon>
        <taxon>Nymphalidae</taxon>
        <taxon>Heliconiinae</taxon>
        <taxon>Argynnini</taxon>
        <taxon>Brenthis</taxon>
    </lineage>
</organism>